<keyword evidence="3" id="KW-1185">Reference proteome</keyword>
<evidence type="ECO:0000259" key="1">
    <source>
        <dbReference type="Pfam" id="PF00561"/>
    </source>
</evidence>
<evidence type="ECO:0000313" key="3">
    <source>
        <dbReference type="Proteomes" id="UP000024284"/>
    </source>
</evidence>
<feature type="domain" description="AB hydrolase-1" evidence="1">
    <location>
        <begin position="29"/>
        <end position="269"/>
    </location>
</feature>
<dbReference type="InterPro" id="IPR000073">
    <property type="entry name" value="AB_hydrolase_1"/>
</dbReference>
<dbReference type="EMBL" id="JFZA02000007">
    <property type="protein sequence ID" value="KFG90998.1"/>
    <property type="molecule type" value="Genomic_DNA"/>
</dbReference>
<comment type="caution">
    <text evidence="2">The sequence shown here is derived from an EMBL/GenBank/DDBJ whole genome shotgun (WGS) entry which is preliminary data.</text>
</comment>
<dbReference type="PANTHER" id="PTHR43798">
    <property type="entry name" value="MONOACYLGLYCEROL LIPASE"/>
    <property type="match status" value="1"/>
</dbReference>
<dbReference type="Proteomes" id="UP000024284">
    <property type="component" value="Unassembled WGS sequence"/>
</dbReference>
<dbReference type="PRINTS" id="PR00111">
    <property type="entry name" value="ABHYDROLASE"/>
</dbReference>
<reference evidence="2" key="1">
    <citation type="submission" date="2014-08" db="EMBL/GenBank/DDBJ databases">
        <title>Draft genome sequences of Sphingobium herbicidovorans.</title>
        <authorList>
            <person name="Gan H.M."/>
            <person name="Gan H.Y."/>
            <person name="Savka M.A."/>
        </authorList>
    </citation>
    <scope>NUCLEOTIDE SEQUENCE [LARGE SCALE GENOMIC DNA]</scope>
    <source>
        <strain evidence="2">NBRC 16415</strain>
    </source>
</reference>
<name>A0A086PC80_SPHHM</name>
<dbReference type="eggNOG" id="COG2021">
    <property type="taxonomic scope" value="Bacteria"/>
</dbReference>
<proteinExistence type="predicted"/>
<dbReference type="Pfam" id="PF00561">
    <property type="entry name" value="Abhydrolase_1"/>
    <property type="match status" value="1"/>
</dbReference>
<dbReference type="PANTHER" id="PTHR43798:SF33">
    <property type="entry name" value="HYDROLASE, PUTATIVE (AFU_ORTHOLOGUE AFUA_2G14860)-RELATED"/>
    <property type="match status" value="1"/>
</dbReference>
<dbReference type="AlphaFoldDB" id="A0A086PC80"/>
<dbReference type="SUPFAM" id="SSF53474">
    <property type="entry name" value="alpha/beta-Hydrolases"/>
    <property type="match status" value="1"/>
</dbReference>
<dbReference type="STRING" id="76947.GCA_002080435_03441"/>
<dbReference type="InterPro" id="IPR029058">
    <property type="entry name" value="AB_hydrolase_fold"/>
</dbReference>
<sequence length="288" mass="31327">MSDLSFDATSRFLETSNGRLHYHEAGSGPALLLLHGSGPGVTGWANFQGNLPLFSRHFRTIILDAPGYGKSDPVDGDPVAVARDAVVALMDGLGIDRAHILGNSYGGIVGGHLAASHPQRVLRYITIGGIGFNITSTFPNEGLTRLVDFIENPTRENIIAWLESMVYDKSIITDELIDMRYKAALEPVTMESSRKMYTRAALGFIAQSMSGPGVSQRIDYLGRIEAPTLIAWGRDDKVSPLDGAFLPMRVIPNAELHVFPKCGHWAMIECKDRFEELALAFLLGGQAA</sequence>
<dbReference type="Gene3D" id="3.40.50.1820">
    <property type="entry name" value="alpha/beta hydrolase"/>
    <property type="match status" value="1"/>
</dbReference>
<dbReference type="RefSeq" id="WP_197053199.1">
    <property type="nucleotide sequence ID" value="NZ_BCZD01000022.1"/>
</dbReference>
<gene>
    <name evidence="2" type="ORF">BV98_001191</name>
</gene>
<organism evidence="2 3">
    <name type="scientific">Sphingobium herbicidovorans (strain ATCC 700291 / DSM 11019 / CCUG 56400 / KCTC 2939 / LMG 18315 / NBRC 16415 / MH)</name>
    <name type="common">Sphingomonas herbicidovorans</name>
    <dbReference type="NCBI Taxonomy" id="1219045"/>
    <lineage>
        <taxon>Bacteria</taxon>
        <taxon>Pseudomonadati</taxon>
        <taxon>Pseudomonadota</taxon>
        <taxon>Alphaproteobacteria</taxon>
        <taxon>Sphingomonadales</taxon>
        <taxon>Sphingomonadaceae</taxon>
        <taxon>Sphingobium</taxon>
    </lineage>
</organism>
<dbReference type="PATRIC" id="fig|1219045.3.peg.1216"/>
<keyword evidence="2" id="KW-0378">Hydrolase</keyword>
<dbReference type="InterPro" id="IPR050266">
    <property type="entry name" value="AB_hydrolase_sf"/>
</dbReference>
<evidence type="ECO:0000313" key="2">
    <source>
        <dbReference type="EMBL" id="KFG90998.1"/>
    </source>
</evidence>
<accession>A0A086PC80</accession>
<dbReference type="GO" id="GO:0016020">
    <property type="term" value="C:membrane"/>
    <property type="evidence" value="ECO:0007669"/>
    <property type="project" value="TreeGrafter"/>
</dbReference>
<dbReference type="GO" id="GO:0016787">
    <property type="term" value="F:hydrolase activity"/>
    <property type="evidence" value="ECO:0007669"/>
    <property type="project" value="UniProtKB-KW"/>
</dbReference>
<protein>
    <submittedName>
        <fullName evidence="2">Alpha/beta hydrolase fold protein</fullName>
    </submittedName>
</protein>